<protein>
    <recommendedName>
        <fullName evidence="10">B box-type domain-containing protein</fullName>
    </recommendedName>
</protein>
<keyword evidence="12" id="KW-1185">Reference proteome</keyword>
<dbReference type="PANTHER" id="PTHR31832:SF63">
    <property type="entry name" value="B-BOX ZINC FINGER PROTEIN 23"/>
    <property type="match status" value="1"/>
</dbReference>
<dbReference type="InterPro" id="IPR000315">
    <property type="entry name" value="Znf_B-box"/>
</dbReference>
<evidence type="ECO:0000256" key="2">
    <source>
        <dbReference type="ARBA" id="ARBA00022723"/>
    </source>
</evidence>
<dbReference type="AlphaFoldDB" id="A0A8T2RFR5"/>
<dbReference type="EMBL" id="CM035432">
    <property type="protein sequence ID" value="KAH7294437.1"/>
    <property type="molecule type" value="Genomic_DNA"/>
</dbReference>
<evidence type="ECO:0000259" key="10">
    <source>
        <dbReference type="PROSITE" id="PS50119"/>
    </source>
</evidence>
<dbReference type="PROSITE" id="PS50119">
    <property type="entry name" value="ZF_BBOX"/>
    <property type="match status" value="2"/>
</dbReference>
<evidence type="ECO:0000256" key="5">
    <source>
        <dbReference type="ARBA" id="ARBA00023015"/>
    </source>
</evidence>
<sequence length="439" mass="48294">MKIQCDVCDKAPATLICCDDEAALCGDCDSRIHAANKLAGKHERVALLRGSARRGQQIGDSDFTSPPNCDICQETQGLFFCLEDRAVLCRRCDLSIHISNNLTRRHKRFLLATIRVGLDAMPCPPFAYHVSPSNGHSSLSDLAPLLHRSSSEASNTTVQHISPSTLTLPALSPSSSHSLSMFVHSTKPLPQFPISSLPISSTVGISLMDSPQFLSHSPLNSSSSTVLDVSNLPQILPPPNALNSSADIQNEGEHEESINVKEDTCHAARIVPSLQRHFLDTNARFMLDSEKIEGTSLHRVSQPHHSFSSSITHTNHHFEHHNSSMQFLNDLTEPDTVLNDSSTRSAFNAISTPMNAMHVDWAVLNNAFMTDILHPNMSSDRVSFAEVPSPQRPSDQHHPSSGHSHTSKRKRCLNEAFYTTLDNLVVPDPILPYFGKNRD</sequence>
<dbReference type="GO" id="GO:0006355">
    <property type="term" value="P:regulation of DNA-templated transcription"/>
    <property type="evidence" value="ECO:0007669"/>
    <property type="project" value="TreeGrafter"/>
</dbReference>
<keyword evidence="4" id="KW-0862">Zinc</keyword>
<dbReference type="GO" id="GO:0009640">
    <property type="term" value="P:photomorphogenesis"/>
    <property type="evidence" value="ECO:0007669"/>
    <property type="project" value="TreeGrafter"/>
</dbReference>
<dbReference type="GO" id="GO:0008270">
    <property type="term" value="F:zinc ion binding"/>
    <property type="evidence" value="ECO:0007669"/>
    <property type="project" value="UniProtKB-KW"/>
</dbReference>
<dbReference type="InterPro" id="IPR051979">
    <property type="entry name" value="B-box_zinc_finger"/>
</dbReference>
<dbReference type="GO" id="GO:0005634">
    <property type="term" value="C:nucleus"/>
    <property type="evidence" value="ECO:0007669"/>
    <property type="project" value="UniProtKB-SubCell"/>
</dbReference>
<keyword evidence="2" id="KW-0479">Metal-binding</keyword>
<dbReference type="OrthoDB" id="153872at2759"/>
<dbReference type="CDD" id="cd19821">
    <property type="entry name" value="Bbox1_BBX-like"/>
    <property type="match status" value="2"/>
</dbReference>
<keyword evidence="3" id="KW-0677">Repeat</keyword>
<comment type="caution">
    <text evidence="11">The sequence shown here is derived from an EMBL/GenBank/DDBJ whole genome shotgun (WGS) entry which is preliminary data.</text>
</comment>
<evidence type="ECO:0000313" key="12">
    <source>
        <dbReference type="Proteomes" id="UP000825935"/>
    </source>
</evidence>
<keyword evidence="6" id="KW-0804">Transcription</keyword>
<dbReference type="SMART" id="SM00336">
    <property type="entry name" value="BBOX"/>
    <property type="match status" value="2"/>
</dbReference>
<feature type="domain" description="B box-type" evidence="10">
    <location>
        <begin position="1"/>
        <end position="47"/>
    </location>
</feature>
<evidence type="ECO:0000256" key="4">
    <source>
        <dbReference type="ARBA" id="ARBA00022833"/>
    </source>
</evidence>
<evidence type="ECO:0000256" key="3">
    <source>
        <dbReference type="ARBA" id="ARBA00022737"/>
    </source>
</evidence>
<dbReference type="Proteomes" id="UP000825935">
    <property type="component" value="Chromosome 27"/>
</dbReference>
<evidence type="ECO:0000313" key="11">
    <source>
        <dbReference type="EMBL" id="KAH7294438.1"/>
    </source>
</evidence>
<gene>
    <name evidence="11" type="ORF">KP509_27G000600</name>
</gene>
<accession>A0A8T2RFR5</accession>
<evidence type="ECO:0000256" key="8">
    <source>
        <dbReference type="PROSITE-ProRule" id="PRU00024"/>
    </source>
</evidence>
<evidence type="ECO:0000256" key="1">
    <source>
        <dbReference type="ARBA" id="ARBA00004123"/>
    </source>
</evidence>
<evidence type="ECO:0000256" key="7">
    <source>
        <dbReference type="ARBA" id="ARBA00023242"/>
    </source>
</evidence>
<name>A0A8T2RFR5_CERRI</name>
<comment type="subcellular location">
    <subcellularLocation>
        <location evidence="1">Nucleus</location>
    </subcellularLocation>
</comment>
<dbReference type="Pfam" id="PF00643">
    <property type="entry name" value="zf-B_box"/>
    <property type="match status" value="2"/>
</dbReference>
<keyword evidence="5" id="KW-0805">Transcription regulation</keyword>
<dbReference type="InterPro" id="IPR049808">
    <property type="entry name" value="CONSTANS-like_Bbox1"/>
</dbReference>
<dbReference type="EMBL" id="CM035432">
    <property type="protein sequence ID" value="KAH7294438.1"/>
    <property type="molecule type" value="Genomic_DNA"/>
</dbReference>
<evidence type="ECO:0000256" key="9">
    <source>
        <dbReference type="SAM" id="MobiDB-lite"/>
    </source>
</evidence>
<reference evidence="11 12" key="1">
    <citation type="submission" date="2021-08" db="EMBL/GenBank/DDBJ databases">
        <title>WGS assembly of Ceratopteris richardii.</title>
        <authorList>
            <person name="Marchant D.B."/>
            <person name="Chen G."/>
            <person name="Jenkins J."/>
            <person name="Shu S."/>
            <person name="Leebens-Mack J."/>
            <person name="Grimwood J."/>
            <person name="Schmutz J."/>
            <person name="Soltis P."/>
            <person name="Soltis D."/>
            <person name="Chen Z.-H."/>
        </authorList>
    </citation>
    <scope>NUCLEOTIDE SEQUENCE [LARGE SCALE GENOMIC DNA]</scope>
    <source>
        <strain evidence="11">Whitten #5841</strain>
        <tissue evidence="11">Leaf</tissue>
    </source>
</reference>
<dbReference type="EMBL" id="CM035432">
    <property type="protein sequence ID" value="KAH7294439.1"/>
    <property type="molecule type" value="Genomic_DNA"/>
</dbReference>
<feature type="region of interest" description="Disordered" evidence="9">
    <location>
        <begin position="381"/>
        <end position="409"/>
    </location>
</feature>
<keyword evidence="8" id="KW-0863">Zinc-finger</keyword>
<feature type="domain" description="B box-type" evidence="10">
    <location>
        <begin position="64"/>
        <end position="111"/>
    </location>
</feature>
<evidence type="ECO:0000256" key="6">
    <source>
        <dbReference type="ARBA" id="ARBA00023163"/>
    </source>
</evidence>
<keyword evidence="7" id="KW-0539">Nucleus</keyword>
<organism evidence="11 12">
    <name type="scientific">Ceratopteris richardii</name>
    <name type="common">Triangle waterfern</name>
    <dbReference type="NCBI Taxonomy" id="49495"/>
    <lineage>
        <taxon>Eukaryota</taxon>
        <taxon>Viridiplantae</taxon>
        <taxon>Streptophyta</taxon>
        <taxon>Embryophyta</taxon>
        <taxon>Tracheophyta</taxon>
        <taxon>Polypodiopsida</taxon>
        <taxon>Polypodiidae</taxon>
        <taxon>Polypodiales</taxon>
        <taxon>Pteridineae</taxon>
        <taxon>Pteridaceae</taxon>
        <taxon>Parkerioideae</taxon>
        <taxon>Ceratopteris</taxon>
    </lineage>
</organism>
<dbReference type="PANTHER" id="PTHR31832">
    <property type="entry name" value="B-BOX ZINC FINGER PROTEIN 22"/>
    <property type="match status" value="1"/>
</dbReference>
<proteinExistence type="predicted"/>
<dbReference type="Gene3D" id="3.30.160.60">
    <property type="entry name" value="Classic Zinc Finger"/>
    <property type="match status" value="1"/>
</dbReference>